<dbReference type="EMBL" id="MU853752">
    <property type="protein sequence ID" value="KAK3946378.1"/>
    <property type="molecule type" value="Genomic_DNA"/>
</dbReference>
<comment type="caution">
    <text evidence="1">The sequence shown here is derived from an EMBL/GenBank/DDBJ whole genome shotgun (WGS) entry which is preliminary data.</text>
</comment>
<sequence length="703" mass="77284">MTLNKSRVRVKWLEEAHNPPSLVNPMGLCGIPDGLHDRREIDGGGAGQWGAGAAGGGMSTVMFTPWSSIEPPSILITMGAMVFNAVRSLEMKSFYKDGERQTATPDIDNATHATAIALYILMPAKALSPCRNYESKQAKGPCKNCVVPDTEMIRGACSQVSRRNSALPPLVSCEDYTCKFIRDLFGNEFQTKAIEIPAEIGYNPARLAGSLMGKSKDRSTIGGTAGQVLEHPQVDLAALVPPLSSKLVEVTPSRVRYVVNRYSRRTHEANAPARLHARTKSRGVFTPALVNIQDDRQNDTVGYNFMSEHDNRHWAKQASSALLRRIDSDDSLRQKWRQGKGLSDATVRGWKLALAVYWAQVRDSLAHEARTEGLADTPSFHTSQAKVEYTSQRHGPLGPMGISQGVGNGCRPLLDGGMRNIFIYNGAVATRTLYNNWIVFIIPFAEFLERIQQDDTPNGYVFTLRLTSQPDLLDTTDVTERLKAVSGAHLGTALNLQQMRHVLKGFARRFVGSVASAEELLSTSVGPADLVHDDEETAFLESMEEMSGHSARHGSHEQHPDLLEEFRNKVRDRGYEHPETRDTSFTVFVPAEHLHDELFIVVASLLTICHGKETMLSSLQNPAPQPALEQQSSGVYAQSLRIGNLRGYHGECSLTSISRGAGPRPKCLALCVNTGGIYKTPAELEASDTDTDLTAFQKYLEIC</sequence>
<gene>
    <name evidence="1" type="ORF">QBC46DRAFT_335820</name>
</gene>
<protein>
    <submittedName>
        <fullName evidence="1">Uncharacterized protein</fullName>
    </submittedName>
</protein>
<dbReference type="AlphaFoldDB" id="A0AAN6NK90"/>
<name>A0AAN6NK90_9PEZI</name>
<evidence type="ECO:0000313" key="1">
    <source>
        <dbReference type="EMBL" id="KAK3946378.1"/>
    </source>
</evidence>
<keyword evidence="2" id="KW-1185">Reference proteome</keyword>
<evidence type="ECO:0000313" key="2">
    <source>
        <dbReference type="Proteomes" id="UP001303473"/>
    </source>
</evidence>
<dbReference type="Proteomes" id="UP001303473">
    <property type="component" value="Unassembled WGS sequence"/>
</dbReference>
<reference evidence="2" key="1">
    <citation type="journal article" date="2023" name="Mol. Phylogenet. Evol.">
        <title>Genome-scale phylogeny and comparative genomics of the fungal order Sordariales.</title>
        <authorList>
            <person name="Hensen N."/>
            <person name="Bonometti L."/>
            <person name="Westerberg I."/>
            <person name="Brannstrom I.O."/>
            <person name="Guillou S."/>
            <person name="Cros-Aarteil S."/>
            <person name="Calhoun S."/>
            <person name="Haridas S."/>
            <person name="Kuo A."/>
            <person name="Mondo S."/>
            <person name="Pangilinan J."/>
            <person name="Riley R."/>
            <person name="LaButti K."/>
            <person name="Andreopoulos B."/>
            <person name="Lipzen A."/>
            <person name="Chen C."/>
            <person name="Yan M."/>
            <person name="Daum C."/>
            <person name="Ng V."/>
            <person name="Clum A."/>
            <person name="Steindorff A."/>
            <person name="Ohm R.A."/>
            <person name="Martin F."/>
            <person name="Silar P."/>
            <person name="Natvig D.O."/>
            <person name="Lalanne C."/>
            <person name="Gautier V."/>
            <person name="Ament-Velasquez S.L."/>
            <person name="Kruys A."/>
            <person name="Hutchinson M.I."/>
            <person name="Powell A.J."/>
            <person name="Barry K."/>
            <person name="Miller A.N."/>
            <person name="Grigoriev I.V."/>
            <person name="Debuchy R."/>
            <person name="Gladieux P."/>
            <person name="Hiltunen Thoren M."/>
            <person name="Johannesson H."/>
        </authorList>
    </citation>
    <scope>NUCLEOTIDE SEQUENCE [LARGE SCALE GENOMIC DNA]</scope>
    <source>
        <strain evidence="2">CBS 340.73</strain>
    </source>
</reference>
<proteinExistence type="predicted"/>
<organism evidence="1 2">
    <name type="scientific">Diplogelasinospora grovesii</name>
    <dbReference type="NCBI Taxonomy" id="303347"/>
    <lineage>
        <taxon>Eukaryota</taxon>
        <taxon>Fungi</taxon>
        <taxon>Dikarya</taxon>
        <taxon>Ascomycota</taxon>
        <taxon>Pezizomycotina</taxon>
        <taxon>Sordariomycetes</taxon>
        <taxon>Sordariomycetidae</taxon>
        <taxon>Sordariales</taxon>
        <taxon>Diplogelasinosporaceae</taxon>
        <taxon>Diplogelasinospora</taxon>
    </lineage>
</organism>
<accession>A0AAN6NK90</accession>